<evidence type="ECO:0000313" key="6">
    <source>
        <dbReference type="EMBL" id="WKN35514.1"/>
    </source>
</evidence>
<dbReference type="InterPro" id="IPR050991">
    <property type="entry name" value="ECM_Regulatory_Proteins"/>
</dbReference>
<dbReference type="InterPro" id="IPR029058">
    <property type="entry name" value="AB_hydrolase_fold"/>
</dbReference>
<reference evidence="6" key="1">
    <citation type="journal article" date="2023" name="Comput. Struct. Biotechnol. J.">
        <title>Discovery of a novel marine Bacteroidetes with a rich repertoire of carbohydrate-active enzymes.</title>
        <authorList>
            <person name="Chen B."/>
            <person name="Liu G."/>
            <person name="Chen Q."/>
            <person name="Wang H."/>
            <person name="Liu L."/>
            <person name="Tang K."/>
        </authorList>
    </citation>
    <scope>NUCLEOTIDE SEQUENCE</scope>
    <source>
        <strain evidence="6">TK19036</strain>
    </source>
</reference>
<dbReference type="InterPro" id="IPR011658">
    <property type="entry name" value="PA14_dom"/>
</dbReference>
<dbReference type="InterPro" id="IPR003961">
    <property type="entry name" value="FN3_dom"/>
</dbReference>
<keyword evidence="1" id="KW-0677">Repeat</keyword>
<dbReference type="SUPFAM" id="SSF49265">
    <property type="entry name" value="Fibronectin type III"/>
    <property type="match status" value="4"/>
</dbReference>
<feature type="domain" description="Fibronectin type-III" evidence="4">
    <location>
        <begin position="565"/>
        <end position="651"/>
    </location>
</feature>
<evidence type="ECO:0000256" key="1">
    <source>
        <dbReference type="ARBA" id="ARBA00022737"/>
    </source>
</evidence>
<dbReference type="InterPro" id="IPR003599">
    <property type="entry name" value="Ig_sub"/>
</dbReference>
<gene>
    <name evidence="6" type="ORF">K4G66_24370</name>
</gene>
<dbReference type="NCBIfam" id="TIGR04183">
    <property type="entry name" value="Por_Secre_tail"/>
    <property type="match status" value="1"/>
</dbReference>
<dbReference type="InterPro" id="IPR036116">
    <property type="entry name" value="FN3_sf"/>
</dbReference>
<dbReference type="PROSITE" id="PS50835">
    <property type="entry name" value="IG_LIKE"/>
    <property type="match status" value="1"/>
</dbReference>
<feature type="chain" id="PRO_5041272248" evidence="2">
    <location>
        <begin position="22"/>
        <end position="2252"/>
    </location>
</feature>
<feature type="domain" description="Fibronectin type-III" evidence="4">
    <location>
        <begin position="463"/>
        <end position="559"/>
    </location>
</feature>
<dbReference type="PROSITE" id="PS51820">
    <property type="entry name" value="PA14"/>
    <property type="match status" value="1"/>
</dbReference>
<dbReference type="GO" id="GO:0005509">
    <property type="term" value="F:calcium ion binding"/>
    <property type="evidence" value="ECO:0007669"/>
    <property type="project" value="InterPro"/>
</dbReference>
<dbReference type="EMBL" id="CP120682">
    <property type="protein sequence ID" value="WKN35514.1"/>
    <property type="molecule type" value="Genomic_DNA"/>
</dbReference>
<feature type="domain" description="PA14" evidence="5">
    <location>
        <begin position="647"/>
        <end position="791"/>
    </location>
</feature>
<name>A0AA49JFG6_9BACT</name>
<dbReference type="Pfam" id="PF17963">
    <property type="entry name" value="Big_9"/>
    <property type="match status" value="1"/>
</dbReference>
<dbReference type="CDD" id="cd00063">
    <property type="entry name" value="FN3"/>
    <property type="match status" value="6"/>
</dbReference>
<dbReference type="InterPro" id="IPR037524">
    <property type="entry name" value="PA14/GLEYA"/>
</dbReference>
<evidence type="ECO:0000259" key="4">
    <source>
        <dbReference type="PROSITE" id="PS50853"/>
    </source>
</evidence>
<dbReference type="PANTHER" id="PTHR46708">
    <property type="entry name" value="TENASCIN"/>
    <property type="match status" value="1"/>
</dbReference>
<dbReference type="SMART" id="SM00060">
    <property type="entry name" value="FN3"/>
    <property type="match status" value="6"/>
</dbReference>
<evidence type="ECO:0000256" key="2">
    <source>
        <dbReference type="SAM" id="SignalP"/>
    </source>
</evidence>
<organism evidence="6">
    <name type="scientific">Roseihalotalea indica</name>
    <dbReference type="NCBI Taxonomy" id="2867963"/>
    <lineage>
        <taxon>Bacteria</taxon>
        <taxon>Pseudomonadati</taxon>
        <taxon>Bacteroidota</taxon>
        <taxon>Cytophagia</taxon>
        <taxon>Cytophagales</taxon>
        <taxon>Catalimonadaceae</taxon>
        <taxon>Roseihalotalea</taxon>
    </lineage>
</organism>
<dbReference type="Pfam" id="PF07691">
    <property type="entry name" value="PA14"/>
    <property type="match status" value="1"/>
</dbReference>
<feature type="domain" description="Fibronectin type-III" evidence="4">
    <location>
        <begin position="1041"/>
        <end position="1133"/>
    </location>
</feature>
<evidence type="ECO:0000259" key="3">
    <source>
        <dbReference type="PROSITE" id="PS50835"/>
    </source>
</evidence>
<dbReference type="SUPFAM" id="SSF53474">
    <property type="entry name" value="alpha/beta-Hydrolases"/>
    <property type="match status" value="1"/>
</dbReference>
<reference evidence="6" key="2">
    <citation type="journal article" date="2024" name="Antonie Van Leeuwenhoek">
        <title>Roseihalotalea indica gen. nov., sp. nov., a halophilic Bacteroidetes from mesopelagic Southwest Indian Ocean with higher carbohydrate metabolic potential.</title>
        <authorList>
            <person name="Chen B."/>
            <person name="Zhang M."/>
            <person name="Lin D."/>
            <person name="Ye J."/>
            <person name="Tang K."/>
        </authorList>
    </citation>
    <scope>NUCLEOTIDE SEQUENCE</scope>
    <source>
        <strain evidence="6">TK19036</strain>
    </source>
</reference>
<dbReference type="Gene3D" id="3.40.50.1820">
    <property type="entry name" value="alpha/beta hydrolase"/>
    <property type="match status" value="1"/>
</dbReference>
<proteinExistence type="predicted"/>
<dbReference type="SUPFAM" id="SSF49313">
    <property type="entry name" value="Cadherin-like"/>
    <property type="match status" value="3"/>
</dbReference>
<feature type="domain" description="Fibronectin type-III" evidence="4">
    <location>
        <begin position="1863"/>
        <end position="1956"/>
    </location>
</feature>
<dbReference type="InterPro" id="IPR013783">
    <property type="entry name" value="Ig-like_fold"/>
</dbReference>
<dbReference type="InterPro" id="IPR007110">
    <property type="entry name" value="Ig-like_dom"/>
</dbReference>
<feature type="domain" description="Fibronectin type-III" evidence="4">
    <location>
        <begin position="1499"/>
        <end position="1591"/>
    </location>
</feature>
<dbReference type="PROSITE" id="PS50853">
    <property type="entry name" value="FN3"/>
    <property type="match status" value="6"/>
</dbReference>
<evidence type="ECO:0000259" key="5">
    <source>
        <dbReference type="PROSITE" id="PS51820"/>
    </source>
</evidence>
<sequence length="2252" mass="242690">MKKVLALILFVSLALGNLTYAQVLNPNDPVVTYDPDNPPVKPLHGNLVKWVRTKRVNWNTNDFKAYFYNGMAFRLRFPKNYDASGNTKYPLVVMMHGRGESGDIYDNENNLKHAAQDHNNAINNNEFNGFLFFPQNTGGFWGEGYFNTINDLILNHFPEVNVDLDRIVMHGLSSGGQGVWNFIGQYPKTIAAALPMSAASTNYYSSINNFKHLPIWLSQGGKDNAPTPFTAKNLVDEIVNAGGNIRYTLYKELGHGVWNTHYGESDFWSFINRANKTVPVVMNGELTLVSTSSTRDVYEFLTQEEICPGETVQVRLGLTAGFDAYQWRRNGNVIGGATSNEFIATQYGAYEARFQRDGIWSQWSTRAIEVKQKSATVTPDIQIVGLASRVLPSPDGNTTVDLELPEGYVGYGWKFNNTSTILSTNRIFAAGPGEYVATVTEQFGCSSSFSSPFHVINANGNNAPPALSSAAGFALSKTSIRLQWSVIPDAAYPATNFEIYRSTSSGSDYQLIKIVSAAATEYLDVDLRANTSYYYIIRPINQNAAASVSDEIAVKTEVDNTAPTAPLNLRVTKAASTQISLAWNASTDDVGVYRYDVYRDGVKVTVTENTNATVFNLQEEEIYQFQVKARDLTGNESPFSNLVVEAAVSSGVSYKYYHGSFSALPDFDALTPVATGVTSNFDINLRIQNDNFAFYFEGEINIPVAGSYNFATGSDDGSKLYIGDYNESSLVVNNDGLHGMDYREGIYNFPQAGKYPIIVTFFDAGGGEGLEVYWKQATQGVNAYQRIPDSAFESDFTMPDAVPATPSSLVATAISYDQINVSWQDNSTDETGFQIFRATHANGPYYPVSIVSKNNTSYQDRDLEASTEYFYQVVALGEYGTSGAVMGESETIGDINYGVAATDNATGNGYIMFSRQNVFDRFSSNRPNGSNSDHLIAVKLINGQWRYDNNSNYYPFNPVDSDVLIAEVDFSNDLIQSLEGAYGTIEGIELGYFSGDLTFFANRWGGGNNLGEFTVSGTSFNRNLASFVNATTLALPPPPAIPSNFSTEALSETEVRLSWTNVDNADGYTLYRSIQDDQNFLPVAELTASATSYNDNGLSPHTIYFYQLEAYNVGGEGVTNPVSISTLNHTPELDGISDLTIRFGEEYDLQLYGSDQDGDALTISGSNLPSFASLSDYGDGSGLLRFSPQASDQGEYANIQIRLQDSFGGVATETFTLRVNDNFLPTLSAVADVTLAEGTSQTLTLEASDNEGTESLSWSSSLPSFASLQVQPGGTALLTLAPGFADAGTYPSRVSVTDGQGGEAATSFTITVSQQNPNTLVRVNFTDGSLVGGSGWNNTSGHPVQGASYQNLTDVSGQATSFDLVIGSNWTSQGSNTLGASTGNNSGIYPDNVLKSAYWTSAGTETVRLEGLDDSRSYTLTFLGSRQANDDRSTRYSVGGQSVVLNAAGNTSQTVSLTNLSPSNGQLSFTIARTGGSSYGYLNALVIEERYETGNAPAVPTDLAASFDAVESQVVVSWKDRAFNESGYRVYRSGQAAGPFTLLAELSGVDLTTYTDMEISSNTTYYYQVSAYNGNGESAPAGPLTVVVPNIAPVLTSLDDVQVEVGKSLTLPVIASDDASDQITLTALQLPSFATFSVTGNGTGSLSLHPQAGDLGQYTITVRAEDQHQGVSTESFTLTVLPSGLHQYYVNFAGSPAFAAGSPWSNYTGSGGAGDVLNNITVAEGSFGALSLRLLDGWNGYNTNGMSGSSLYPDNVTRSALWVSGTQDRRIRISGLGSDQAYDFTFFASRDAGGNRTTNYRINGVSVSLEAANNQNQTVSIRGVLADSNGEVLITVNKAGSASYGYLNALVITGYQAAAIPATPTELVATPVNGSSISLQWQDNTPQETGYEIWRSSSSSSSGYSRVATTGVDATSYTNSGLSKGITYYYKVRALLNDGSQSDYSNVAGTSTINATVSINFNVTDPQAGWNNTNSLPDAGLIFSNLRNENNSNTGIAFQIVEQNPAYDPSLYGFSGDNPFGENTGNNSGVVPDNVMRSTWWMDPGRTAELRFFGLDLSQQYNFTFFASRAGNGNRTSVYSINGQSVKLNAANNINQVVRLSNVAADDNGEIVVRITSDAGALFSYLGAIIIESANRVDAGATARLASQSVSGDEEAVATPGLGWERNVQLYPNPYGGREALQLRIDGNQDAALWVRVYDLQGMLVHEQHQAGLQAQSEVLLEVKMPSLSRGAYVLSVSGAQGGTQRQRLLIE</sequence>
<feature type="domain" description="Fibronectin type-III" evidence="4">
    <location>
        <begin position="805"/>
        <end position="895"/>
    </location>
</feature>
<dbReference type="SMART" id="SM00409">
    <property type="entry name" value="IG"/>
    <property type="match status" value="2"/>
</dbReference>
<protein>
    <submittedName>
        <fullName evidence="6">Fibronectin type III domain-containing protein</fullName>
    </submittedName>
</protein>
<dbReference type="GO" id="GO:0016020">
    <property type="term" value="C:membrane"/>
    <property type="evidence" value="ECO:0007669"/>
    <property type="project" value="InterPro"/>
</dbReference>
<feature type="domain" description="Ig-like" evidence="3">
    <location>
        <begin position="1225"/>
        <end position="1313"/>
    </location>
</feature>
<dbReference type="InterPro" id="IPR026444">
    <property type="entry name" value="Secre_tail"/>
</dbReference>
<keyword evidence="2" id="KW-0732">Signal</keyword>
<dbReference type="SMART" id="SM00758">
    <property type="entry name" value="PA14"/>
    <property type="match status" value="1"/>
</dbReference>
<accession>A0AA49JFG6</accession>
<dbReference type="Gene3D" id="2.60.40.10">
    <property type="entry name" value="Immunoglobulins"/>
    <property type="match status" value="9"/>
</dbReference>
<feature type="signal peptide" evidence="2">
    <location>
        <begin position="1"/>
        <end position="21"/>
    </location>
</feature>
<dbReference type="InterPro" id="IPR015919">
    <property type="entry name" value="Cadherin-like_sf"/>
</dbReference>
<dbReference type="Pfam" id="PF00041">
    <property type="entry name" value="fn3"/>
    <property type="match status" value="3"/>
</dbReference>